<keyword evidence="1" id="KW-1133">Transmembrane helix</keyword>
<name>A0AAX2GX10_9FLAO</name>
<feature type="transmembrane region" description="Helical" evidence="1">
    <location>
        <begin position="17"/>
        <end position="38"/>
    </location>
</feature>
<dbReference type="AlphaFoldDB" id="A0AAX2GX10"/>
<keyword evidence="1" id="KW-0812">Transmembrane</keyword>
<dbReference type="Proteomes" id="UP000215539">
    <property type="component" value="Chromosome 1"/>
</dbReference>
<keyword evidence="1" id="KW-0472">Membrane</keyword>
<dbReference type="EMBL" id="LT906449">
    <property type="protein sequence ID" value="SNV03457.1"/>
    <property type="molecule type" value="Genomic_DNA"/>
</dbReference>
<evidence type="ECO:0000256" key="1">
    <source>
        <dbReference type="SAM" id="Phobius"/>
    </source>
</evidence>
<protein>
    <submittedName>
        <fullName evidence="2">Uncharacterized protein</fullName>
    </submittedName>
</protein>
<sequence length="60" mass="6857">MVILFNGYPATILRRSYTLPILFLYCSFGIHLVVVVGARVKCSRTVWKPFEIRWAIGGVQ</sequence>
<gene>
    <name evidence="2" type="ORF">SAMEA44541418_00276</name>
</gene>
<evidence type="ECO:0000313" key="2">
    <source>
        <dbReference type="EMBL" id="SNV03457.1"/>
    </source>
</evidence>
<reference evidence="2 3" key="1">
    <citation type="submission" date="2017-06" db="EMBL/GenBank/DDBJ databases">
        <authorList>
            <consortium name="Pathogen Informatics"/>
        </authorList>
    </citation>
    <scope>NUCLEOTIDE SEQUENCE [LARGE SCALE GENOMIC DNA]</scope>
    <source>
        <strain evidence="2 3">NCTC12947</strain>
    </source>
</reference>
<organism evidence="2 3">
    <name type="scientific">Capnocytophaga haemolytica</name>
    <dbReference type="NCBI Taxonomy" id="45243"/>
    <lineage>
        <taxon>Bacteria</taxon>
        <taxon>Pseudomonadati</taxon>
        <taxon>Bacteroidota</taxon>
        <taxon>Flavobacteriia</taxon>
        <taxon>Flavobacteriales</taxon>
        <taxon>Flavobacteriaceae</taxon>
        <taxon>Capnocytophaga</taxon>
    </lineage>
</organism>
<evidence type="ECO:0000313" key="3">
    <source>
        <dbReference type="Proteomes" id="UP000215539"/>
    </source>
</evidence>
<proteinExistence type="predicted"/>
<accession>A0AAX2GX10</accession>